<dbReference type="Gene3D" id="2.40.50.100">
    <property type="match status" value="1"/>
</dbReference>
<dbReference type="KEGG" id="hhw:NCTC503_02149"/>
<dbReference type="SUPFAM" id="SSF51230">
    <property type="entry name" value="Single hybrid motif"/>
    <property type="match status" value="1"/>
</dbReference>
<name>A0A4U9RQ22_HATHI</name>
<keyword evidence="3" id="KW-0443">Lipid metabolism</keyword>
<comment type="function">
    <text evidence="3">This protein is a component of the acetyl coenzyme A carboxylase complex; first, biotin carboxylase catalyzes the carboxylation of the carrier protein and then the transcarboxylase transfers the carboxyl group to form malonyl-CoA.</text>
</comment>
<keyword evidence="3" id="KW-0444">Lipid biosynthesis</keyword>
<dbReference type="PROSITE" id="PS50968">
    <property type="entry name" value="BIOTINYL_LIPOYL"/>
    <property type="match status" value="1"/>
</dbReference>
<dbReference type="AlphaFoldDB" id="A0A4U9RQ22"/>
<dbReference type="GO" id="GO:0006633">
    <property type="term" value="P:fatty acid biosynthetic process"/>
    <property type="evidence" value="ECO:0007669"/>
    <property type="project" value="UniProtKB-UniPathway"/>
</dbReference>
<dbReference type="RefSeq" id="WP_171012048.1">
    <property type="nucleotide sequence ID" value="NZ_CBCRUQ010000013.1"/>
</dbReference>
<dbReference type="PANTHER" id="PTHR45266">
    <property type="entry name" value="OXALOACETATE DECARBOXYLASE ALPHA CHAIN"/>
    <property type="match status" value="1"/>
</dbReference>
<dbReference type="GO" id="GO:0003989">
    <property type="term" value="F:acetyl-CoA carboxylase activity"/>
    <property type="evidence" value="ECO:0007669"/>
    <property type="project" value="InterPro"/>
</dbReference>
<evidence type="ECO:0000256" key="1">
    <source>
        <dbReference type="ARBA" id="ARBA00017562"/>
    </source>
</evidence>
<dbReference type="InterPro" id="IPR050709">
    <property type="entry name" value="Biotin_Carboxyl_Carrier/Decarb"/>
</dbReference>
<comment type="pathway">
    <text evidence="3">Lipid metabolism; fatty acid biosynthesis.</text>
</comment>
<evidence type="ECO:0000259" key="4">
    <source>
        <dbReference type="PROSITE" id="PS50968"/>
    </source>
</evidence>
<proteinExistence type="predicted"/>
<dbReference type="Proteomes" id="UP000308489">
    <property type="component" value="Chromosome 1"/>
</dbReference>
<dbReference type="PRINTS" id="PR01071">
    <property type="entry name" value="ACOABIOTINCC"/>
</dbReference>
<dbReference type="InterPro" id="IPR011053">
    <property type="entry name" value="Single_hybrid_motif"/>
</dbReference>
<dbReference type="InterPro" id="IPR000089">
    <property type="entry name" value="Biotin_lipoyl"/>
</dbReference>
<keyword evidence="3" id="KW-0276">Fatty acid metabolism</keyword>
<evidence type="ECO:0000256" key="2">
    <source>
        <dbReference type="ARBA" id="ARBA00023267"/>
    </source>
</evidence>
<evidence type="ECO:0000256" key="3">
    <source>
        <dbReference type="RuleBase" id="RU364072"/>
    </source>
</evidence>
<dbReference type="UniPathway" id="UPA00094"/>
<feature type="domain" description="Lipoyl-binding" evidence="4">
    <location>
        <begin position="61"/>
        <end position="137"/>
    </location>
</feature>
<keyword evidence="3" id="KW-0275">Fatty acid biosynthesis</keyword>
<dbReference type="GO" id="GO:0009317">
    <property type="term" value="C:acetyl-CoA carboxylase complex"/>
    <property type="evidence" value="ECO:0007669"/>
    <property type="project" value="InterPro"/>
</dbReference>
<keyword evidence="2 3" id="KW-0092">Biotin</keyword>
<dbReference type="EMBL" id="LR590481">
    <property type="protein sequence ID" value="VTQ93626.1"/>
    <property type="molecule type" value="Genomic_DNA"/>
</dbReference>
<keyword evidence="6" id="KW-1185">Reference proteome</keyword>
<sequence>MDIKNLEEIAKILKKYDLDKICLETDGFKLDISNSNQSCKSQSDDNDKYSSPVKVVEDEDIYVLKSPLVGVFHISKNIYTKSSYSVGDNVKEGQPLCTIEAMKMFNEVLCKNNGILIEILVCDGDFVEYDQELFKIKRQGKENV</sequence>
<dbReference type="CDD" id="cd06850">
    <property type="entry name" value="biotinyl_domain"/>
    <property type="match status" value="1"/>
</dbReference>
<dbReference type="InterPro" id="IPR001249">
    <property type="entry name" value="AcCoA_biotinCC"/>
</dbReference>
<evidence type="ECO:0000313" key="5">
    <source>
        <dbReference type="EMBL" id="VTQ93626.1"/>
    </source>
</evidence>
<dbReference type="PANTHER" id="PTHR45266:SF3">
    <property type="entry name" value="OXALOACETATE DECARBOXYLASE ALPHA CHAIN"/>
    <property type="match status" value="1"/>
</dbReference>
<evidence type="ECO:0000313" key="6">
    <source>
        <dbReference type="Proteomes" id="UP000308489"/>
    </source>
</evidence>
<dbReference type="Pfam" id="PF00364">
    <property type="entry name" value="Biotin_lipoyl"/>
    <property type="match status" value="1"/>
</dbReference>
<protein>
    <recommendedName>
        <fullName evidence="1 3">Biotin carboxyl carrier protein of acetyl-CoA carboxylase</fullName>
    </recommendedName>
</protein>
<organism evidence="5 6">
    <name type="scientific">Hathewaya histolytica</name>
    <name type="common">Clostridium histolyticum</name>
    <dbReference type="NCBI Taxonomy" id="1498"/>
    <lineage>
        <taxon>Bacteria</taxon>
        <taxon>Bacillati</taxon>
        <taxon>Bacillota</taxon>
        <taxon>Clostridia</taxon>
        <taxon>Eubacteriales</taxon>
        <taxon>Clostridiaceae</taxon>
        <taxon>Hathewaya</taxon>
    </lineage>
</organism>
<reference evidence="5 6" key="1">
    <citation type="submission" date="2019-05" db="EMBL/GenBank/DDBJ databases">
        <authorList>
            <consortium name="Pathogen Informatics"/>
        </authorList>
    </citation>
    <scope>NUCLEOTIDE SEQUENCE [LARGE SCALE GENOMIC DNA]</scope>
    <source>
        <strain evidence="5 6">NCTC503</strain>
    </source>
</reference>
<accession>A0A4U9RQ22</accession>
<gene>
    <name evidence="5" type="primary">accB_1</name>
    <name evidence="5" type="ORF">NCTC503_02149</name>
</gene>